<sequence length="286" mass="32646">MSNCQPVRFLTPKKFQLDGLWFFKPKSKQAVIFIHGLGGAMFWPALVYNLVDEKTSVLAFNNRGHDKISNIRRADAKGKIHKTLAGSAHEVFTDCADDIQGAVNFCKKQGIKKIILAGHSTGCQKSVYYLAKDKNQKQIARVILLCPISDYADAIKYNRQAIVKAENYARRMIKAGKKRQLLPPEIWPELHDAQRFLSLFTPDSREEIFCYATPARHPVALQKIKIPMLLVFAEKDEYLDRPLGEIIRWFKSNLEGKNFTVKTVSGANHGFIQCEQKVINIIRQWI</sequence>
<dbReference type="PANTHER" id="PTHR31591:SF1">
    <property type="entry name" value="UPF0613 PROTEIN PB24D3.06C"/>
    <property type="match status" value="1"/>
</dbReference>
<dbReference type="Proteomes" id="UP000229335">
    <property type="component" value="Unassembled WGS sequence"/>
</dbReference>
<dbReference type="AlphaFoldDB" id="A0A2M6WMK9"/>
<dbReference type="Pfam" id="PF08538">
    <property type="entry name" value="DUF1749"/>
    <property type="match status" value="1"/>
</dbReference>
<name>A0A2M6WMK9_9BACT</name>
<dbReference type="InterPro" id="IPR029058">
    <property type="entry name" value="AB_hydrolase_fold"/>
</dbReference>
<evidence type="ECO:0000313" key="2">
    <source>
        <dbReference type="Proteomes" id="UP000229335"/>
    </source>
</evidence>
<dbReference type="Gene3D" id="3.40.50.1820">
    <property type="entry name" value="alpha/beta hydrolase"/>
    <property type="match status" value="1"/>
</dbReference>
<gene>
    <name evidence="1" type="ORF">COU00_01315</name>
</gene>
<proteinExistence type="predicted"/>
<feature type="non-terminal residue" evidence="1">
    <location>
        <position position="286"/>
    </location>
</feature>
<accession>A0A2M6WMK9</accession>
<organism evidence="1 2">
    <name type="scientific">Candidatus Falkowbacteria bacterium CG10_big_fil_rev_8_21_14_0_10_43_11</name>
    <dbReference type="NCBI Taxonomy" id="1974568"/>
    <lineage>
        <taxon>Bacteria</taxon>
        <taxon>Candidatus Falkowiibacteriota</taxon>
    </lineage>
</organism>
<dbReference type="EMBL" id="PFAS01000018">
    <property type="protein sequence ID" value="PIT93982.1"/>
    <property type="molecule type" value="Genomic_DNA"/>
</dbReference>
<protein>
    <recommendedName>
        <fullName evidence="3">Serine aminopeptidase S33 domain-containing protein</fullName>
    </recommendedName>
</protein>
<evidence type="ECO:0000313" key="1">
    <source>
        <dbReference type="EMBL" id="PIT93982.1"/>
    </source>
</evidence>
<dbReference type="InterPro" id="IPR013744">
    <property type="entry name" value="SidJ"/>
</dbReference>
<comment type="caution">
    <text evidence="1">The sequence shown here is derived from an EMBL/GenBank/DDBJ whole genome shotgun (WGS) entry which is preliminary data.</text>
</comment>
<dbReference type="SUPFAM" id="SSF53474">
    <property type="entry name" value="alpha/beta-Hydrolases"/>
    <property type="match status" value="1"/>
</dbReference>
<dbReference type="PANTHER" id="PTHR31591">
    <property type="entry name" value="UPF0613 PROTEIN PB24D3.06C"/>
    <property type="match status" value="1"/>
</dbReference>
<reference evidence="2" key="1">
    <citation type="submission" date="2017-09" db="EMBL/GenBank/DDBJ databases">
        <title>Depth-based differentiation of microbial function through sediment-hosted aquifers and enrichment of novel symbionts in the deep terrestrial subsurface.</title>
        <authorList>
            <person name="Probst A.J."/>
            <person name="Ladd B."/>
            <person name="Jarett J.K."/>
            <person name="Geller-Mcgrath D.E."/>
            <person name="Sieber C.M.K."/>
            <person name="Emerson J.B."/>
            <person name="Anantharaman K."/>
            <person name="Thomas B.C."/>
            <person name="Malmstrom R."/>
            <person name="Stieglmeier M."/>
            <person name="Klingl A."/>
            <person name="Woyke T."/>
            <person name="Ryan C.M."/>
            <person name="Banfield J.F."/>
        </authorList>
    </citation>
    <scope>NUCLEOTIDE SEQUENCE [LARGE SCALE GENOMIC DNA]</scope>
</reference>
<evidence type="ECO:0008006" key="3">
    <source>
        <dbReference type="Google" id="ProtNLM"/>
    </source>
</evidence>